<evidence type="ECO:0000256" key="1">
    <source>
        <dbReference type="ARBA" id="ARBA00022723"/>
    </source>
</evidence>
<evidence type="ECO:0000313" key="4">
    <source>
        <dbReference type="EMBL" id="TDP86537.1"/>
    </source>
</evidence>
<organism evidence="4 5">
    <name type="scientific">Oharaeibacter diazotrophicus</name>
    <dbReference type="NCBI Taxonomy" id="1920512"/>
    <lineage>
        <taxon>Bacteria</taxon>
        <taxon>Pseudomonadati</taxon>
        <taxon>Pseudomonadota</taxon>
        <taxon>Alphaproteobacteria</taxon>
        <taxon>Hyphomicrobiales</taxon>
        <taxon>Pleomorphomonadaceae</taxon>
        <taxon>Oharaeibacter</taxon>
    </lineage>
</organism>
<dbReference type="EMBL" id="SNXY01000006">
    <property type="protein sequence ID" value="TDP86537.1"/>
    <property type="molecule type" value="Genomic_DNA"/>
</dbReference>
<dbReference type="SUPFAM" id="SSF54593">
    <property type="entry name" value="Glyoxalase/Bleomycin resistance protein/Dihydroxybiphenyl dioxygenase"/>
    <property type="match status" value="1"/>
</dbReference>
<dbReference type="GO" id="GO:0046872">
    <property type="term" value="F:metal ion binding"/>
    <property type="evidence" value="ECO:0007669"/>
    <property type="project" value="UniProtKB-KW"/>
</dbReference>
<reference evidence="4 5" key="1">
    <citation type="submission" date="2019-03" db="EMBL/GenBank/DDBJ databases">
        <title>Genomic Encyclopedia of Type Strains, Phase IV (KMG-IV): sequencing the most valuable type-strain genomes for metagenomic binning, comparative biology and taxonomic classification.</title>
        <authorList>
            <person name="Goeker M."/>
        </authorList>
    </citation>
    <scope>NUCLEOTIDE SEQUENCE [LARGE SCALE GENOMIC DNA]</scope>
    <source>
        <strain evidence="4 5">DSM 102969</strain>
    </source>
</reference>
<dbReference type="GO" id="GO:0004493">
    <property type="term" value="F:methylmalonyl-CoA epimerase activity"/>
    <property type="evidence" value="ECO:0007669"/>
    <property type="project" value="TreeGrafter"/>
</dbReference>
<name>A0A4R6RKR3_9HYPH</name>
<gene>
    <name evidence="4" type="ORF">EDD54_0415</name>
</gene>
<feature type="domain" description="VOC" evidence="3">
    <location>
        <begin position="5"/>
        <end position="143"/>
    </location>
</feature>
<dbReference type="InterPro" id="IPR029068">
    <property type="entry name" value="Glyas_Bleomycin-R_OHBP_Dase"/>
</dbReference>
<feature type="compositionally biased region" description="Basic and acidic residues" evidence="2">
    <location>
        <begin position="158"/>
        <end position="169"/>
    </location>
</feature>
<dbReference type="Proteomes" id="UP000294547">
    <property type="component" value="Unassembled WGS sequence"/>
</dbReference>
<feature type="region of interest" description="Disordered" evidence="2">
    <location>
        <begin position="148"/>
        <end position="169"/>
    </location>
</feature>
<keyword evidence="1" id="KW-0479">Metal-binding</keyword>
<evidence type="ECO:0000256" key="2">
    <source>
        <dbReference type="SAM" id="MobiDB-lite"/>
    </source>
</evidence>
<keyword evidence="4" id="KW-0456">Lyase</keyword>
<dbReference type="InterPro" id="IPR037523">
    <property type="entry name" value="VOC_core"/>
</dbReference>
<dbReference type="RefSeq" id="WP_126537042.1">
    <property type="nucleotide sequence ID" value="NZ_BSPM01000008.1"/>
</dbReference>
<dbReference type="AlphaFoldDB" id="A0A4R6RKR3"/>
<sequence length="169" mass="18230">MTAIRWHHASLTVADLDPAIAFFGTVFGFSPLFVERGMTDDIVAMTGRPGLSCDFTQMRADAHPLILELIAFHPADEPRPEADALLWRPGAGHVAFHVDDFEATLAAAIDAGARVLGRPIEFPGGRAVYCVAPGGAFFEIEWLHPEPLPQEAVGPREGTAEPRHETGPP</sequence>
<accession>A0A4R6RKR3</accession>
<dbReference type="PANTHER" id="PTHR43048">
    <property type="entry name" value="METHYLMALONYL-COA EPIMERASE"/>
    <property type="match status" value="1"/>
</dbReference>
<dbReference type="GO" id="GO:0046491">
    <property type="term" value="P:L-methylmalonyl-CoA metabolic process"/>
    <property type="evidence" value="ECO:0007669"/>
    <property type="project" value="TreeGrafter"/>
</dbReference>
<proteinExistence type="predicted"/>
<comment type="caution">
    <text evidence="4">The sequence shown here is derived from an EMBL/GenBank/DDBJ whole genome shotgun (WGS) entry which is preliminary data.</text>
</comment>
<evidence type="ECO:0000313" key="5">
    <source>
        <dbReference type="Proteomes" id="UP000294547"/>
    </source>
</evidence>
<dbReference type="PANTHER" id="PTHR43048:SF6">
    <property type="entry name" value="BLR8189 PROTEIN"/>
    <property type="match status" value="1"/>
</dbReference>
<dbReference type="Gene3D" id="3.10.180.10">
    <property type="entry name" value="2,3-Dihydroxybiphenyl 1,2-Dioxygenase, domain 1"/>
    <property type="match status" value="1"/>
</dbReference>
<dbReference type="InterPro" id="IPR051785">
    <property type="entry name" value="MMCE/EMCE_epimerase"/>
</dbReference>
<dbReference type="OrthoDB" id="2613830at2"/>
<evidence type="ECO:0000259" key="3">
    <source>
        <dbReference type="PROSITE" id="PS51819"/>
    </source>
</evidence>
<keyword evidence="5" id="KW-1185">Reference proteome</keyword>
<dbReference type="PROSITE" id="PS51819">
    <property type="entry name" value="VOC"/>
    <property type="match status" value="1"/>
</dbReference>
<dbReference type="GO" id="GO:0016829">
    <property type="term" value="F:lyase activity"/>
    <property type="evidence" value="ECO:0007669"/>
    <property type="project" value="UniProtKB-KW"/>
</dbReference>
<dbReference type="Pfam" id="PF13669">
    <property type="entry name" value="Glyoxalase_4"/>
    <property type="match status" value="1"/>
</dbReference>
<protein>
    <submittedName>
        <fullName evidence="4">Putative enzyme related to lactoylglutathione lyase</fullName>
    </submittedName>
</protein>